<protein>
    <recommendedName>
        <fullName evidence="3">Oxygen sensor histidine kinase NreB</fullName>
    </recommendedName>
    <alternativeName>
        <fullName evidence="12">Nitrogen regulation protein B</fullName>
    </alternativeName>
</protein>
<dbReference type="SMART" id="SM00387">
    <property type="entry name" value="HATPase_c"/>
    <property type="match status" value="1"/>
</dbReference>
<evidence type="ECO:0000256" key="12">
    <source>
        <dbReference type="ARBA" id="ARBA00030800"/>
    </source>
</evidence>
<feature type="transmembrane region" description="Helical" evidence="13">
    <location>
        <begin position="448"/>
        <end position="469"/>
    </location>
</feature>
<evidence type="ECO:0000256" key="6">
    <source>
        <dbReference type="ARBA" id="ARBA00022679"/>
    </source>
</evidence>
<dbReference type="Pfam" id="PF07730">
    <property type="entry name" value="HisKA_3"/>
    <property type="match status" value="1"/>
</dbReference>
<dbReference type="GO" id="GO:0000155">
    <property type="term" value="F:phosphorelay sensor kinase activity"/>
    <property type="evidence" value="ECO:0007669"/>
    <property type="project" value="InterPro"/>
</dbReference>
<feature type="transmembrane region" description="Helical" evidence="13">
    <location>
        <begin position="500"/>
        <end position="520"/>
    </location>
</feature>
<evidence type="ECO:0000256" key="10">
    <source>
        <dbReference type="ARBA" id="ARBA00023014"/>
    </source>
</evidence>
<name>A0A6J6P3T1_9ZZZZ</name>
<dbReference type="SUPFAM" id="SSF55874">
    <property type="entry name" value="ATPase domain of HSP90 chaperone/DNA topoisomerase II/histidine kinase"/>
    <property type="match status" value="1"/>
</dbReference>
<feature type="transmembrane region" description="Helical" evidence="13">
    <location>
        <begin position="526"/>
        <end position="545"/>
    </location>
</feature>
<dbReference type="CDD" id="cd16917">
    <property type="entry name" value="HATPase_UhpB-NarQ-NarX-like"/>
    <property type="match status" value="1"/>
</dbReference>
<organism evidence="15">
    <name type="scientific">freshwater metagenome</name>
    <dbReference type="NCBI Taxonomy" id="449393"/>
    <lineage>
        <taxon>unclassified sequences</taxon>
        <taxon>metagenomes</taxon>
        <taxon>ecological metagenomes</taxon>
    </lineage>
</organism>
<feature type="transmembrane region" description="Helical" evidence="13">
    <location>
        <begin position="51"/>
        <end position="72"/>
    </location>
</feature>
<dbReference type="GO" id="GO:0016020">
    <property type="term" value="C:membrane"/>
    <property type="evidence" value="ECO:0007669"/>
    <property type="project" value="InterPro"/>
</dbReference>
<dbReference type="AlphaFoldDB" id="A0A6J6P3T1"/>
<evidence type="ECO:0000256" key="1">
    <source>
        <dbReference type="ARBA" id="ARBA00001966"/>
    </source>
</evidence>
<keyword evidence="5" id="KW-0963">Cytoplasm</keyword>
<evidence type="ECO:0000256" key="9">
    <source>
        <dbReference type="ARBA" id="ARBA00023004"/>
    </source>
</evidence>
<dbReference type="GO" id="GO:0005737">
    <property type="term" value="C:cytoplasm"/>
    <property type="evidence" value="ECO:0007669"/>
    <property type="project" value="UniProtKB-SubCell"/>
</dbReference>
<reference evidence="15" key="1">
    <citation type="submission" date="2020-05" db="EMBL/GenBank/DDBJ databases">
        <authorList>
            <person name="Chiriac C."/>
            <person name="Salcher M."/>
            <person name="Ghai R."/>
            <person name="Kavagutti S V."/>
        </authorList>
    </citation>
    <scope>NUCLEOTIDE SEQUENCE</scope>
</reference>
<dbReference type="PROSITE" id="PS50109">
    <property type="entry name" value="HIS_KIN"/>
    <property type="match status" value="1"/>
</dbReference>
<dbReference type="PANTHER" id="PTHR24421">
    <property type="entry name" value="NITRATE/NITRITE SENSOR PROTEIN NARX-RELATED"/>
    <property type="match status" value="1"/>
</dbReference>
<dbReference type="GO" id="GO:0046983">
    <property type="term" value="F:protein dimerization activity"/>
    <property type="evidence" value="ECO:0007669"/>
    <property type="project" value="InterPro"/>
</dbReference>
<dbReference type="InterPro" id="IPR003594">
    <property type="entry name" value="HATPase_dom"/>
</dbReference>
<dbReference type="GO" id="GO:0046872">
    <property type="term" value="F:metal ion binding"/>
    <property type="evidence" value="ECO:0007669"/>
    <property type="project" value="UniProtKB-KW"/>
</dbReference>
<evidence type="ECO:0000313" key="15">
    <source>
        <dbReference type="EMBL" id="CAB4693941.1"/>
    </source>
</evidence>
<comment type="subcellular location">
    <subcellularLocation>
        <location evidence="2">Cytoplasm</location>
    </subcellularLocation>
</comment>
<sequence length="830" mass="88157">MLDGPTQPASSFAPSQRHHVRVEGFNRSRRVAGVGQSPTRMNASNHRLERAIHANLIGDLLAQVLVLGTWVFLVHSRWVLALWMVRWIVVLGITLSQHLIRRQQRFHAVIVLAGGHALGALLTVAILPEFVPIIMLVMFGDLQLAKYLERRHLRPYLTSFVALAAGVAALSLQSWTGLADSAEQWVVISAIVSHAAVTGALTAQFGRESYVSLRVREQELQQLSQRLLIATDEERERVANALRRGALVDLGALADRLTTVRAALSGRRDEAVAVAEASVTEAQRSLGTLRTLSHGIFPDALRSYGLRTAITSLVADVPSVAQIDVPEARYDPSVELALYRCAALMADHAQSNAGTLSITATALPQTVRMVLTVRGGDASPVDPAQLQHVSDRIGAVGGELAMSGIGSDLTMAVEAAAAVNAPTQRVEAVEVAPTPDDRRSDHRILLTFNEAGATLAGAGLASATAVWLITRRPSAGVVATVLVVVLAAALWSLRKVRIGNFAAAITALCASTAVAGVLITAALPSFVPMTALLTVLPMVLALPYLAHRALNVIGFVQTAALAVVTLCGLRDQSLFDHSPLPSSITWIFVVLSTAAVAAVVAVTEVETHAELGERTAQVQRTLRRVVDASDSERQRIERDLHDGAQQHFVALSVQFRVLARLATTDTERANTLIDALLAEIDEASHDLAALVEGRFPEALSEGRLADAVHRIAAQSAMPVTVEISGANNVPVHLAAPAYFCCREAIQNASKHAGAGATLRVRVEATDHLLTFEVSDNGVGFDPYSRSAGGGLRSLRDRVEAVGGTFTVLSELGNGTTVTGQLPIGVAALVG</sequence>
<keyword evidence="10" id="KW-0411">Iron-sulfur</keyword>
<keyword evidence="13" id="KW-0812">Transmembrane</keyword>
<evidence type="ECO:0000256" key="11">
    <source>
        <dbReference type="ARBA" id="ARBA00024827"/>
    </source>
</evidence>
<feature type="transmembrane region" description="Helical" evidence="13">
    <location>
        <begin position="583"/>
        <end position="602"/>
    </location>
</feature>
<evidence type="ECO:0000256" key="3">
    <source>
        <dbReference type="ARBA" id="ARBA00017322"/>
    </source>
</evidence>
<feature type="transmembrane region" description="Helical" evidence="13">
    <location>
        <begin position="156"/>
        <end position="173"/>
    </location>
</feature>
<feature type="domain" description="Histidine kinase" evidence="14">
    <location>
        <begin position="743"/>
        <end position="825"/>
    </location>
</feature>
<feature type="transmembrane region" description="Helical" evidence="13">
    <location>
        <begin position="78"/>
        <end position="96"/>
    </location>
</feature>
<dbReference type="InterPro" id="IPR036890">
    <property type="entry name" value="HATPase_C_sf"/>
</dbReference>
<dbReference type="InterPro" id="IPR005467">
    <property type="entry name" value="His_kinase_dom"/>
</dbReference>
<feature type="transmembrane region" description="Helical" evidence="13">
    <location>
        <begin position="108"/>
        <end position="127"/>
    </location>
</feature>
<keyword evidence="9" id="KW-0408">Iron</keyword>
<dbReference type="InterPro" id="IPR011712">
    <property type="entry name" value="Sig_transdc_His_kin_sub3_dim/P"/>
</dbReference>
<dbReference type="InterPro" id="IPR050482">
    <property type="entry name" value="Sensor_HK_TwoCompSys"/>
</dbReference>
<keyword evidence="13" id="KW-0472">Membrane</keyword>
<accession>A0A6J6P3T1</accession>
<evidence type="ECO:0000256" key="7">
    <source>
        <dbReference type="ARBA" id="ARBA00022723"/>
    </source>
</evidence>
<comment type="cofactor">
    <cofactor evidence="1">
        <name>[4Fe-4S] cluster</name>
        <dbReference type="ChEBI" id="CHEBI:49883"/>
    </cofactor>
</comment>
<keyword evidence="6" id="KW-0808">Transferase</keyword>
<dbReference type="InterPro" id="IPR004358">
    <property type="entry name" value="Sig_transdc_His_kin-like_C"/>
</dbReference>
<dbReference type="Gene3D" id="3.30.565.10">
    <property type="entry name" value="Histidine kinase-like ATPase, C-terminal domain"/>
    <property type="match status" value="1"/>
</dbReference>
<proteinExistence type="predicted"/>
<feature type="transmembrane region" description="Helical" evidence="13">
    <location>
        <begin position="552"/>
        <end position="571"/>
    </location>
</feature>
<evidence type="ECO:0000256" key="4">
    <source>
        <dbReference type="ARBA" id="ARBA00022485"/>
    </source>
</evidence>
<keyword evidence="4" id="KW-0004">4Fe-4S</keyword>
<evidence type="ECO:0000256" key="13">
    <source>
        <dbReference type="SAM" id="Phobius"/>
    </source>
</evidence>
<evidence type="ECO:0000259" key="14">
    <source>
        <dbReference type="PROSITE" id="PS50109"/>
    </source>
</evidence>
<feature type="transmembrane region" description="Helical" evidence="13">
    <location>
        <begin position="185"/>
        <end position="206"/>
    </location>
</feature>
<comment type="function">
    <text evidence="11">Member of the two-component regulatory system NreB/NreC involved in the control of dissimilatory nitrate/nitrite reduction in response to oxygen. NreB functions as a direct oxygen sensor histidine kinase which is autophosphorylated, in the absence of oxygen, probably at the conserved histidine residue, and transfers its phosphate group probably to a conserved aspartate residue of NreC. NreB/NreC activates the expression of the nitrate (narGHJI) and nitrite (nir) reductase operons, as well as the putative nitrate transporter gene narT.</text>
</comment>
<gene>
    <name evidence="15" type="ORF">UFOPK2366_00904</name>
</gene>
<keyword evidence="8" id="KW-0418">Kinase</keyword>
<dbReference type="EMBL" id="CAEZXM010000150">
    <property type="protein sequence ID" value="CAB4693941.1"/>
    <property type="molecule type" value="Genomic_DNA"/>
</dbReference>
<dbReference type="PRINTS" id="PR00344">
    <property type="entry name" value="BCTRLSENSOR"/>
</dbReference>
<evidence type="ECO:0000256" key="8">
    <source>
        <dbReference type="ARBA" id="ARBA00022777"/>
    </source>
</evidence>
<evidence type="ECO:0000256" key="2">
    <source>
        <dbReference type="ARBA" id="ARBA00004496"/>
    </source>
</evidence>
<dbReference type="GO" id="GO:0051539">
    <property type="term" value="F:4 iron, 4 sulfur cluster binding"/>
    <property type="evidence" value="ECO:0007669"/>
    <property type="project" value="UniProtKB-KW"/>
</dbReference>
<keyword evidence="13" id="KW-1133">Transmembrane helix</keyword>
<dbReference type="Pfam" id="PF02518">
    <property type="entry name" value="HATPase_c"/>
    <property type="match status" value="1"/>
</dbReference>
<keyword evidence="7" id="KW-0479">Metal-binding</keyword>
<evidence type="ECO:0000256" key="5">
    <source>
        <dbReference type="ARBA" id="ARBA00022490"/>
    </source>
</evidence>
<feature type="transmembrane region" description="Helical" evidence="13">
    <location>
        <begin position="475"/>
        <end position="493"/>
    </location>
</feature>
<dbReference type="Gene3D" id="1.20.5.1930">
    <property type="match status" value="1"/>
</dbReference>